<protein>
    <submittedName>
        <fullName evidence="1">Uncharacterized protein</fullName>
    </submittedName>
</protein>
<name>A0A8S1RQS5_9CILI</name>
<comment type="caution">
    <text evidence="1">The sequence shown here is derived from an EMBL/GenBank/DDBJ whole genome shotgun (WGS) entry which is preliminary data.</text>
</comment>
<evidence type="ECO:0000313" key="1">
    <source>
        <dbReference type="EMBL" id="CAD8130558.1"/>
    </source>
</evidence>
<organism evidence="1 2">
    <name type="scientific">Paramecium sonneborni</name>
    <dbReference type="NCBI Taxonomy" id="65129"/>
    <lineage>
        <taxon>Eukaryota</taxon>
        <taxon>Sar</taxon>
        <taxon>Alveolata</taxon>
        <taxon>Ciliophora</taxon>
        <taxon>Intramacronucleata</taxon>
        <taxon>Oligohymenophorea</taxon>
        <taxon>Peniculida</taxon>
        <taxon>Parameciidae</taxon>
        <taxon>Paramecium</taxon>
    </lineage>
</organism>
<reference evidence="1" key="1">
    <citation type="submission" date="2021-01" db="EMBL/GenBank/DDBJ databases">
        <authorList>
            <consortium name="Genoscope - CEA"/>
            <person name="William W."/>
        </authorList>
    </citation>
    <scope>NUCLEOTIDE SEQUENCE</scope>
</reference>
<proteinExistence type="predicted"/>
<accession>A0A8S1RQS5</accession>
<dbReference type="Proteomes" id="UP000692954">
    <property type="component" value="Unassembled WGS sequence"/>
</dbReference>
<dbReference type="EMBL" id="CAJJDN010000302">
    <property type="protein sequence ID" value="CAD8130558.1"/>
    <property type="molecule type" value="Genomic_DNA"/>
</dbReference>
<sequence>MKIRFKLSDGYEFYQEQLQFQLWIIKFRFQKARFQ</sequence>
<gene>
    <name evidence="1" type="ORF">PSON_ATCC_30995.1.T3020002</name>
</gene>
<dbReference type="AlphaFoldDB" id="A0A8S1RQS5"/>
<keyword evidence="2" id="KW-1185">Reference proteome</keyword>
<evidence type="ECO:0000313" key="2">
    <source>
        <dbReference type="Proteomes" id="UP000692954"/>
    </source>
</evidence>